<dbReference type="FunFam" id="1.10.510.10:FF:000008">
    <property type="entry name" value="Non-specific serine/threonine protein kinase"/>
    <property type="match status" value="1"/>
</dbReference>
<evidence type="ECO:0000313" key="11">
    <source>
        <dbReference type="EMBL" id="ALE20578.1"/>
    </source>
</evidence>
<keyword evidence="2" id="KW-0597">Phosphoprotein</keyword>
<evidence type="ECO:0000256" key="5">
    <source>
        <dbReference type="ARBA" id="ARBA00022777"/>
    </source>
</evidence>
<dbReference type="PANTHER" id="PTHR24351">
    <property type="entry name" value="RIBOSOMAL PROTEIN S6 KINASE"/>
    <property type="match status" value="1"/>
</dbReference>
<dbReference type="Gene3D" id="1.10.510.10">
    <property type="entry name" value="Transferase(Phosphotransferase) domain 1"/>
    <property type="match status" value="1"/>
</dbReference>
<dbReference type="Pfam" id="PF00433">
    <property type="entry name" value="Pkinase_C"/>
    <property type="match status" value="1"/>
</dbReference>
<dbReference type="InterPro" id="IPR008271">
    <property type="entry name" value="Ser/Thr_kinase_AS"/>
</dbReference>
<keyword evidence="1" id="KW-0723">Serine/threonine-protein kinase</keyword>
<evidence type="ECO:0000256" key="3">
    <source>
        <dbReference type="ARBA" id="ARBA00022679"/>
    </source>
</evidence>
<dbReference type="SMART" id="SM00220">
    <property type="entry name" value="S_TKc"/>
    <property type="match status" value="1"/>
</dbReference>
<dbReference type="InterPro" id="IPR000719">
    <property type="entry name" value="Prot_kinase_dom"/>
</dbReference>
<name>A0A0M5L220_LEPDE</name>
<dbReference type="RefSeq" id="XP_074031260.1">
    <property type="nucleotide sequence ID" value="XM_074175159.1"/>
</dbReference>
<dbReference type="SUPFAM" id="SSF56112">
    <property type="entry name" value="Protein kinase-like (PK-like)"/>
    <property type="match status" value="1"/>
</dbReference>
<evidence type="ECO:0000259" key="9">
    <source>
        <dbReference type="PROSITE" id="PS50011"/>
    </source>
</evidence>
<evidence type="ECO:0000256" key="7">
    <source>
        <dbReference type="PROSITE-ProRule" id="PRU10141"/>
    </source>
</evidence>
<dbReference type="InterPro" id="IPR011009">
    <property type="entry name" value="Kinase-like_dom_sf"/>
</dbReference>
<keyword evidence="4 7" id="KW-0547">Nucleotide-binding</keyword>
<dbReference type="InterPro" id="IPR017441">
    <property type="entry name" value="Protein_kinase_ATP_BS"/>
</dbReference>
<evidence type="ECO:0000256" key="1">
    <source>
        <dbReference type="ARBA" id="ARBA00022527"/>
    </source>
</evidence>
<feature type="region of interest" description="Disordered" evidence="8">
    <location>
        <begin position="448"/>
        <end position="468"/>
    </location>
</feature>
<dbReference type="Gene3D" id="3.30.200.20">
    <property type="entry name" value="Phosphorylase Kinase, domain 1"/>
    <property type="match status" value="1"/>
</dbReference>
<dbReference type="PROSITE" id="PS00107">
    <property type="entry name" value="PROTEIN_KINASE_ATP"/>
    <property type="match status" value="1"/>
</dbReference>
<feature type="region of interest" description="Disordered" evidence="8">
    <location>
        <begin position="12"/>
        <end position="35"/>
    </location>
</feature>
<feature type="binding site" evidence="7">
    <location>
        <position position="100"/>
    </location>
    <ligand>
        <name>ATP</name>
        <dbReference type="ChEBI" id="CHEBI:30616"/>
    </ligand>
</feature>
<dbReference type="AlphaFoldDB" id="A0A0M5L220"/>
<dbReference type="InterPro" id="IPR000961">
    <property type="entry name" value="AGC-kinase_C"/>
</dbReference>
<keyword evidence="6 7" id="KW-0067">ATP-binding</keyword>
<dbReference type="CDD" id="cd05584">
    <property type="entry name" value="STKc_p70S6K"/>
    <property type="match status" value="1"/>
</dbReference>
<accession>A0A0M5L220</accession>
<feature type="domain" description="Protein kinase" evidence="9">
    <location>
        <begin position="68"/>
        <end position="329"/>
    </location>
</feature>
<dbReference type="PROSITE" id="PS00108">
    <property type="entry name" value="PROTEIN_KINASE_ST"/>
    <property type="match status" value="1"/>
</dbReference>
<organism evidence="11">
    <name type="scientific">Leptinotarsa decemlineata</name>
    <name type="common">Colorado potato beetle</name>
    <name type="synonym">Doryphora decemlineata</name>
    <dbReference type="NCBI Taxonomy" id="7539"/>
    <lineage>
        <taxon>Eukaryota</taxon>
        <taxon>Metazoa</taxon>
        <taxon>Ecdysozoa</taxon>
        <taxon>Arthropoda</taxon>
        <taxon>Hexapoda</taxon>
        <taxon>Insecta</taxon>
        <taxon>Pterygota</taxon>
        <taxon>Neoptera</taxon>
        <taxon>Endopterygota</taxon>
        <taxon>Coleoptera</taxon>
        <taxon>Polyphaga</taxon>
        <taxon>Cucujiformia</taxon>
        <taxon>Chrysomeloidea</taxon>
        <taxon>Chrysomelidae</taxon>
        <taxon>Chrysomelinae</taxon>
        <taxon>Doryphorini</taxon>
        <taxon>Leptinotarsa</taxon>
    </lineage>
</organism>
<evidence type="ECO:0000256" key="8">
    <source>
        <dbReference type="SAM" id="MobiDB-lite"/>
    </source>
</evidence>
<sequence length="625" mass="69254">MAGSGVFHIELNDGEPVEINDSDDDIVDEEGEDESNACGISIPKNGDTEPIPVMRPPASREVIGRQNFHLLKVLGKGGYGKVFQVRKTTGSDANTIFAMKVLNKANIVKNQKDTAHTKAERNILEEIKHPFIVDLKYAFQTNGKLYLILEYLSGGELFAYLEKEGLFTDNKARFYLSEIVLALKHLHAAGIIYRDLKPENILLDAEGHVKLTDFGLCKEHIKDGVLTHTFCGTVEYMAPEILTRRGHGKAVDWWSLGALGFDLMTGAPPFGGANRKETIDSIVKKKLIYPAYLNRDTRDFLRRLLKRQVASRLGSGPEDANEIIRHPYFRSTNWDDVINRRCEPPYKPMVNGHDDVSQFDTKFTRQPPIDSPVDSVLSASVDLIFKGFTYVAPSLLEDLPNMRAHCANNRMANGMEVLSNEMEQLPNGTAHENEMDQLPNGMEQQENEMVAQASEMAQQANGNGARANGMVHQGNGFIVPDEYHDESDEDEPACTFSITSGLNQTLAFKDEACLQPSISQNQNCIALGTLPLSSGLNARQRYNGVPTIPIPLSQNYNNRFPNINSNVRNNQAGGSQVSNHRPVHITAAMHRIQNHHNSFATINFGANTSAAGEEMMEVSSGLPHV</sequence>
<evidence type="ECO:0000256" key="2">
    <source>
        <dbReference type="ARBA" id="ARBA00022553"/>
    </source>
</evidence>
<dbReference type="FunFam" id="3.30.200.20:FF:000587">
    <property type="entry name" value="Non-specific serine/threonine protein kinase"/>
    <property type="match status" value="1"/>
</dbReference>
<dbReference type="InterPro" id="IPR017892">
    <property type="entry name" value="Pkinase_C"/>
</dbReference>
<proteinExistence type="evidence at transcript level"/>
<reference evidence="11" key="1">
    <citation type="submission" date="2015-03" db="EMBL/GenBank/DDBJ databases">
        <title>Insulin signal pathway.</title>
        <authorList>
            <person name="Fu K."/>
        </authorList>
    </citation>
    <scope>NUCLEOTIDE SEQUENCE</scope>
</reference>
<protein>
    <submittedName>
        <fullName evidence="11">RP70S6K</fullName>
    </submittedName>
</protein>
<dbReference type="EMBL" id="KR075859">
    <property type="protein sequence ID" value="ALE20578.1"/>
    <property type="molecule type" value="mRNA"/>
</dbReference>
<feature type="domain" description="AGC-kinase C-terminal" evidence="10">
    <location>
        <begin position="330"/>
        <end position="400"/>
    </location>
</feature>
<evidence type="ECO:0000259" key="10">
    <source>
        <dbReference type="PROSITE" id="PS51285"/>
    </source>
</evidence>
<dbReference type="PROSITE" id="PS50011">
    <property type="entry name" value="PROTEIN_KINASE_DOM"/>
    <property type="match status" value="1"/>
</dbReference>
<dbReference type="GO" id="GO:0004674">
    <property type="term" value="F:protein serine/threonine kinase activity"/>
    <property type="evidence" value="ECO:0007669"/>
    <property type="project" value="UniProtKB-KW"/>
</dbReference>
<evidence type="ECO:0000256" key="6">
    <source>
        <dbReference type="ARBA" id="ARBA00022840"/>
    </source>
</evidence>
<keyword evidence="3" id="KW-0808">Transferase</keyword>
<evidence type="ECO:0000256" key="4">
    <source>
        <dbReference type="ARBA" id="ARBA00022741"/>
    </source>
</evidence>
<keyword evidence="5" id="KW-0418">Kinase</keyword>
<dbReference type="SMART" id="SM00133">
    <property type="entry name" value="S_TK_X"/>
    <property type="match status" value="1"/>
</dbReference>
<dbReference type="OrthoDB" id="63267at2759"/>
<dbReference type="PROSITE" id="PS51285">
    <property type="entry name" value="AGC_KINASE_CTER"/>
    <property type="match status" value="1"/>
</dbReference>
<dbReference type="GeneID" id="111513435"/>
<dbReference type="GO" id="GO:0005524">
    <property type="term" value="F:ATP binding"/>
    <property type="evidence" value="ECO:0007669"/>
    <property type="project" value="UniProtKB-UniRule"/>
</dbReference>
<dbReference type="Pfam" id="PF00069">
    <property type="entry name" value="Pkinase"/>
    <property type="match status" value="1"/>
</dbReference>